<evidence type="ECO:0000256" key="1">
    <source>
        <dbReference type="SAM" id="MobiDB-lite"/>
    </source>
</evidence>
<feature type="region of interest" description="Disordered" evidence="1">
    <location>
        <begin position="268"/>
        <end position="315"/>
    </location>
</feature>
<feature type="compositionally biased region" description="Polar residues" evidence="1">
    <location>
        <begin position="234"/>
        <end position="247"/>
    </location>
</feature>
<protein>
    <submittedName>
        <fullName evidence="2">Uncharacterized protein</fullName>
    </submittedName>
</protein>
<feature type="compositionally biased region" description="Basic and acidic residues" evidence="1">
    <location>
        <begin position="699"/>
        <end position="708"/>
    </location>
</feature>
<name>A0A9K3PFZ0_9STRA</name>
<feature type="compositionally biased region" description="Polar residues" evidence="1">
    <location>
        <begin position="1074"/>
        <end position="1083"/>
    </location>
</feature>
<feature type="compositionally biased region" description="Acidic residues" evidence="1">
    <location>
        <begin position="341"/>
        <end position="350"/>
    </location>
</feature>
<feature type="region of interest" description="Disordered" evidence="1">
    <location>
        <begin position="330"/>
        <end position="488"/>
    </location>
</feature>
<feature type="compositionally biased region" description="Low complexity" evidence="1">
    <location>
        <begin position="457"/>
        <end position="467"/>
    </location>
</feature>
<feature type="region of interest" description="Disordered" evidence="1">
    <location>
        <begin position="66"/>
        <end position="153"/>
    </location>
</feature>
<accession>A0A9K3PFZ0</accession>
<gene>
    <name evidence="2" type="ORF">IV203_021429</name>
</gene>
<feature type="compositionally biased region" description="Basic and acidic residues" evidence="1">
    <location>
        <begin position="865"/>
        <end position="882"/>
    </location>
</feature>
<feature type="compositionally biased region" description="Polar residues" evidence="1">
    <location>
        <begin position="382"/>
        <end position="402"/>
    </location>
</feature>
<reference evidence="2" key="2">
    <citation type="submission" date="2021-04" db="EMBL/GenBank/DDBJ databases">
        <authorList>
            <person name="Podell S."/>
        </authorList>
    </citation>
    <scope>NUCLEOTIDE SEQUENCE</scope>
    <source>
        <strain evidence="2">Hildebrandi</strain>
    </source>
</reference>
<organism evidence="2 3">
    <name type="scientific">Nitzschia inconspicua</name>
    <dbReference type="NCBI Taxonomy" id="303405"/>
    <lineage>
        <taxon>Eukaryota</taxon>
        <taxon>Sar</taxon>
        <taxon>Stramenopiles</taxon>
        <taxon>Ochrophyta</taxon>
        <taxon>Bacillariophyta</taxon>
        <taxon>Bacillariophyceae</taxon>
        <taxon>Bacillariophycidae</taxon>
        <taxon>Bacillariales</taxon>
        <taxon>Bacillariaceae</taxon>
        <taxon>Nitzschia</taxon>
    </lineage>
</organism>
<dbReference type="AlphaFoldDB" id="A0A9K3PFZ0"/>
<feature type="compositionally biased region" description="Basic and acidic residues" evidence="1">
    <location>
        <begin position="904"/>
        <end position="918"/>
    </location>
</feature>
<feature type="compositionally biased region" description="Polar residues" evidence="1">
    <location>
        <begin position="1115"/>
        <end position="1127"/>
    </location>
</feature>
<feature type="region of interest" description="Disordered" evidence="1">
    <location>
        <begin position="795"/>
        <end position="932"/>
    </location>
</feature>
<dbReference type="Proteomes" id="UP000693970">
    <property type="component" value="Unassembled WGS sequence"/>
</dbReference>
<feature type="compositionally biased region" description="Acidic residues" evidence="1">
    <location>
        <begin position="429"/>
        <end position="445"/>
    </location>
</feature>
<evidence type="ECO:0000313" key="3">
    <source>
        <dbReference type="Proteomes" id="UP000693970"/>
    </source>
</evidence>
<reference evidence="2" key="1">
    <citation type="journal article" date="2021" name="Sci. Rep.">
        <title>Diploid genomic architecture of Nitzschia inconspicua, an elite biomass production diatom.</title>
        <authorList>
            <person name="Oliver A."/>
            <person name="Podell S."/>
            <person name="Pinowska A."/>
            <person name="Traller J.C."/>
            <person name="Smith S.R."/>
            <person name="McClure R."/>
            <person name="Beliaev A."/>
            <person name="Bohutskyi P."/>
            <person name="Hill E.A."/>
            <person name="Rabines A."/>
            <person name="Zheng H."/>
            <person name="Allen L.Z."/>
            <person name="Kuo A."/>
            <person name="Grigoriev I.V."/>
            <person name="Allen A.E."/>
            <person name="Hazlebeck D."/>
            <person name="Allen E.E."/>
        </authorList>
    </citation>
    <scope>NUCLEOTIDE SEQUENCE</scope>
    <source>
        <strain evidence="2">Hildebrandi</strain>
    </source>
</reference>
<feature type="compositionally biased region" description="Basic and acidic residues" evidence="1">
    <location>
        <begin position="470"/>
        <end position="488"/>
    </location>
</feature>
<proteinExistence type="predicted"/>
<feature type="compositionally biased region" description="Polar residues" evidence="1">
    <location>
        <begin position="743"/>
        <end position="762"/>
    </location>
</feature>
<feature type="region of interest" description="Disordered" evidence="1">
    <location>
        <begin position="207"/>
        <end position="249"/>
    </location>
</feature>
<feature type="region of interest" description="Disordered" evidence="1">
    <location>
        <begin position="1073"/>
        <end position="1127"/>
    </location>
</feature>
<feature type="region of interest" description="Disordered" evidence="1">
    <location>
        <begin position="652"/>
        <end position="762"/>
    </location>
</feature>
<feature type="compositionally biased region" description="Polar residues" evidence="1">
    <location>
        <begin position="281"/>
        <end position="315"/>
    </location>
</feature>
<comment type="caution">
    <text evidence="2">The sequence shown here is derived from an EMBL/GenBank/DDBJ whole genome shotgun (WGS) entry which is preliminary data.</text>
</comment>
<keyword evidence="3" id="KW-1185">Reference proteome</keyword>
<feature type="compositionally biased region" description="Low complexity" evidence="1">
    <location>
        <begin position="1091"/>
        <end position="1102"/>
    </location>
</feature>
<evidence type="ECO:0000313" key="2">
    <source>
        <dbReference type="EMBL" id="KAG7343484.1"/>
    </source>
</evidence>
<feature type="compositionally biased region" description="Basic and acidic residues" evidence="1">
    <location>
        <begin position="652"/>
        <end position="673"/>
    </location>
</feature>
<feature type="compositionally biased region" description="Polar residues" evidence="1">
    <location>
        <begin position="66"/>
        <end position="78"/>
    </location>
</feature>
<feature type="compositionally biased region" description="Low complexity" evidence="1">
    <location>
        <begin position="79"/>
        <end position="95"/>
    </location>
</feature>
<dbReference type="EMBL" id="JAGRRH010000024">
    <property type="protein sequence ID" value="KAG7343484.1"/>
    <property type="molecule type" value="Genomic_DNA"/>
</dbReference>
<sequence>MVWSGGGGGAAAAVAASSDKMRHQTNQTVKEMQCHYAGGVTTHLSKSTTSYGREMIATRLQQKHIGTTTKNHQLPIKTSPSPNKIIPPQQSQQPQRQVTILKKKQDTSKTNRRHTWFGGRSNNNNNDTTLHPKRQHDNSTSTFRPQTPYHKVSAGRSFADRMIRAVSPTKKRTANNRYNQTNYASSIYPMTTAALTSVQPVVVVNHNNNNVGKGRRTPHNTFLPESRDDDYYSDQENNNGSIISNTPPIHELKDRLARIEQRLMMEESDQYHHRSTPPPQKYQSTSTAKTLHQPYSSQPHWDPPSTASKTSTLSTPTLFAHTKKLVEEEKERIAINTWPSSEEDDDDDDDRDPRRRRHSAPLQRTKSSTSKRDNSTEVGKYTKTTNQEPKTASSHQTPWSVQRSKERRQSKIHHAIVVQQQHECHNEEQQEQEQELDVREEEEENSVSSLPPTPRISNSNTSTSWNSKEAQSKEETNVQPDDSDHPKFGEQEITTKQFYEHLKQQTDLEAGQSTQEEYPTHGPINCKSIVQSRFSLPTVQCTMPQNSITDDENENGVNSIVATQPAHKNQTAASNGIDNSIINGVLSDLSSSTNGNTDGGTMNSQNAQFGKGRLTIHNQSNASSLLFSKMNCSNPMDSAHGPVERMKRICAGEDSGSQKKDFGADKTRAEETVTTRPSAARVPREIPLVPGRSTPDISLMDHPDHESVTEDDCASPKVVVDHDPHSQSKSTSPTIPQDRDPSPRNSLPSHQNQIPIIPNASNGEEIEEAQEYWESMYLEVGNTYDVLQDLMQTPTNQENQLKVTKTENSKPKTSPHQQRDAKSPKNIGGRVLFSSLQSKPKPQQRPLIPKRSSTPGRVSRLGENPSEKEHSSTRSKTPEKSAKRDKKNGMTLSIPVDSLTNQLKSDEKERQQRDDEARQTTAPEVTKSKAEIMERKTVALPPSAVIKKQRETQKVSHSCHPHTNIRETRQHEADDALVDILHLHNRSLPIGKVHKYKLSSYHPKSDNLSKNHWGWFGRRKVDDRPNILTSNREYSGNIGGRTLEAMASSAGSTITAETCEGARKHRRQVLDVSNAGSGSYHSLEQSREDVAASTSVSLTTASNGDASKEWEDTRTSQQNSKSKSSIPRATTYDEIIEDLKTFESQLPIADFAVVEVGDDSDTEQAHAYRMNKRLIENESRSGQDRDEPLLVEMPFGLETIDELSLEESFSMGFSSDGEENRKAKDDSNMKKVKLGVSFAEQLQQLQNSARPMRLVPTSPGRSYHI</sequence>
<feature type="compositionally biased region" description="Polar residues" evidence="1">
    <location>
        <begin position="120"/>
        <end position="129"/>
    </location>
</feature>